<dbReference type="AlphaFoldDB" id="A0A415QFH0"/>
<dbReference type="InterPro" id="IPR007438">
    <property type="entry name" value="DUF488"/>
</dbReference>
<organism evidence="1 2">
    <name type="scientific">Butyricimonas virosa</name>
    <dbReference type="NCBI Taxonomy" id="544645"/>
    <lineage>
        <taxon>Bacteria</taxon>
        <taxon>Pseudomonadati</taxon>
        <taxon>Bacteroidota</taxon>
        <taxon>Bacteroidia</taxon>
        <taxon>Bacteroidales</taxon>
        <taxon>Odoribacteraceae</taxon>
        <taxon>Butyricimonas</taxon>
    </lineage>
</organism>
<sequence length="300" mass="35715">MFYYRRKILLALIQRFNGEILSTFLQKDLFLVTRYQKEKSYDFIPYKYGCYSLLANQDLEVLTNLGYLEKRKKQQATQWILKSEDNYIQQLKPEDISAINHIFNTFQKYSLNELIHYTYINYPYWAINSNILDEILNPEEKQKIISQKKVSNLLQLFTIGYEGLTLEKYINKLIINDIKLLCDVRKNSYSQKWGFSKAQLKDACEKVGIKYIHIPQLGIESEERQKLTSFTAYKNLFSKYEKTTLKANWEYLLKVSELLQNNKRIALTCFEKDIQMCHRGVVAKALMELPELKEYKLQHL</sequence>
<evidence type="ECO:0000313" key="1">
    <source>
        <dbReference type="EMBL" id="RHM41589.1"/>
    </source>
</evidence>
<dbReference type="Pfam" id="PF04343">
    <property type="entry name" value="DUF488"/>
    <property type="match status" value="1"/>
</dbReference>
<comment type="caution">
    <text evidence="1">The sequence shown here is derived from an EMBL/GenBank/DDBJ whole genome shotgun (WGS) entry which is preliminary data.</text>
</comment>
<dbReference type="PANTHER" id="PTHR39337:SF1">
    <property type="entry name" value="BLR5642 PROTEIN"/>
    <property type="match status" value="1"/>
</dbReference>
<name>A0A415QFH0_9BACT</name>
<reference evidence="1 2" key="1">
    <citation type="submission" date="2018-08" db="EMBL/GenBank/DDBJ databases">
        <title>A genome reference for cultivated species of the human gut microbiota.</title>
        <authorList>
            <person name="Zou Y."/>
            <person name="Xue W."/>
            <person name="Luo G."/>
        </authorList>
    </citation>
    <scope>NUCLEOTIDE SEQUENCE [LARGE SCALE GENOMIC DNA]</scope>
    <source>
        <strain evidence="1 2">AF34-33</strain>
    </source>
</reference>
<dbReference type="Proteomes" id="UP000286038">
    <property type="component" value="Unassembled WGS sequence"/>
</dbReference>
<evidence type="ECO:0000313" key="2">
    <source>
        <dbReference type="Proteomes" id="UP000286038"/>
    </source>
</evidence>
<gene>
    <name evidence="1" type="ORF">DWZ68_13290</name>
</gene>
<dbReference type="PANTHER" id="PTHR39337">
    <property type="entry name" value="BLR5642 PROTEIN"/>
    <property type="match status" value="1"/>
</dbReference>
<proteinExistence type="predicted"/>
<dbReference type="EMBL" id="QRPV01000019">
    <property type="protein sequence ID" value="RHM41589.1"/>
    <property type="molecule type" value="Genomic_DNA"/>
</dbReference>
<protein>
    <submittedName>
        <fullName evidence="1">DUF488 family protein</fullName>
    </submittedName>
</protein>
<accession>A0A415QFH0</accession>
<dbReference type="RefSeq" id="WP_118450542.1">
    <property type="nucleotide sequence ID" value="NZ_CABJDM010000019.1"/>
</dbReference>